<dbReference type="RefSeq" id="WP_406790771.1">
    <property type="nucleotide sequence ID" value="NZ_JBJHZX010000004.1"/>
</dbReference>
<reference evidence="2 3" key="1">
    <citation type="submission" date="2024-11" db="EMBL/GenBank/DDBJ databases">
        <authorList>
            <person name="Heng Y.C."/>
            <person name="Lim A.C.H."/>
            <person name="Lee J.K.Y."/>
            <person name="Kittelmann S."/>
        </authorList>
    </citation>
    <scope>NUCLEOTIDE SEQUENCE [LARGE SCALE GENOMIC DNA]</scope>
    <source>
        <strain evidence="2 3">WILCCON 0269</strain>
    </source>
</reference>
<evidence type="ECO:0008006" key="4">
    <source>
        <dbReference type="Google" id="ProtNLM"/>
    </source>
</evidence>
<accession>A0ABW8SF22</accession>
<feature type="transmembrane region" description="Helical" evidence="1">
    <location>
        <begin position="155"/>
        <end position="171"/>
    </location>
</feature>
<gene>
    <name evidence="2" type="ORF">ACJDU8_03520</name>
</gene>
<feature type="transmembrane region" description="Helical" evidence="1">
    <location>
        <begin position="65"/>
        <end position="92"/>
    </location>
</feature>
<dbReference type="Proteomes" id="UP001623660">
    <property type="component" value="Unassembled WGS sequence"/>
</dbReference>
<comment type="caution">
    <text evidence="2">The sequence shown here is derived from an EMBL/GenBank/DDBJ whole genome shotgun (WGS) entry which is preliminary data.</text>
</comment>
<organism evidence="2 3">
    <name type="scientific">Candidatus Clostridium eludens</name>
    <dbReference type="NCBI Taxonomy" id="3381663"/>
    <lineage>
        <taxon>Bacteria</taxon>
        <taxon>Bacillati</taxon>
        <taxon>Bacillota</taxon>
        <taxon>Clostridia</taxon>
        <taxon>Eubacteriales</taxon>
        <taxon>Clostridiaceae</taxon>
        <taxon>Clostridium</taxon>
    </lineage>
</organism>
<keyword evidence="1" id="KW-0812">Transmembrane</keyword>
<feature type="transmembrane region" description="Helical" evidence="1">
    <location>
        <begin position="7"/>
        <end position="28"/>
    </location>
</feature>
<keyword evidence="3" id="KW-1185">Reference proteome</keyword>
<feature type="transmembrane region" description="Helical" evidence="1">
    <location>
        <begin position="333"/>
        <end position="364"/>
    </location>
</feature>
<keyword evidence="1" id="KW-1133">Transmembrane helix</keyword>
<feature type="transmembrane region" description="Helical" evidence="1">
    <location>
        <begin position="302"/>
        <end position="321"/>
    </location>
</feature>
<sequence>MKFRRNELLFFIGQLLFMIRIICVYSSLIELSSTTQNIILFVAEFLWTICIIKNETNYASLIKKLVIISILFVNYRVAHATSLLILFSMLFASEGINERKIIKFLFTFNSTILALLITMYLLNFYMGNALTFTTYRVLDSVKVARHSFYFNQPNGFSMALFFTCLIYVYLNYDKVRKWKLYAIIIGASTFIYIYPNTKTITYIGLLFVVLDILKEVPFVKPFYWLRKYIPMLCMIISIAVLLLLIRNPHGAIGSLNIWLSGRISEGAIALRNLGVPLFGQIVENKSNYSPVFGYYTIYLDNLYFKLLIQYGIVPTVIFIYYSCKAFKYHSKDLIKLLFLTIVFIFGFTEATAIEIFFTFPMLFIRDSIDMNLNLLSKQKQV</sequence>
<proteinExistence type="predicted"/>
<evidence type="ECO:0000313" key="2">
    <source>
        <dbReference type="EMBL" id="MFL0194644.1"/>
    </source>
</evidence>
<evidence type="ECO:0000313" key="3">
    <source>
        <dbReference type="Proteomes" id="UP001623660"/>
    </source>
</evidence>
<protein>
    <recommendedName>
        <fullName evidence="4">Polysaccharide polymerase</fullName>
    </recommendedName>
</protein>
<keyword evidence="1" id="KW-0472">Membrane</keyword>
<feature type="transmembrane region" description="Helical" evidence="1">
    <location>
        <begin position="228"/>
        <end position="245"/>
    </location>
</feature>
<dbReference type="EMBL" id="JBJHZX010000004">
    <property type="protein sequence ID" value="MFL0194644.1"/>
    <property type="molecule type" value="Genomic_DNA"/>
</dbReference>
<evidence type="ECO:0000256" key="1">
    <source>
        <dbReference type="SAM" id="Phobius"/>
    </source>
</evidence>
<name>A0ABW8SF22_9CLOT</name>
<feature type="transmembrane region" description="Helical" evidence="1">
    <location>
        <begin position="104"/>
        <end position="126"/>
    </location>
</feature>
<feature type="transmembrane region" description="Helical" evidence="1">
    <location>
        <begin position="178"/>
        <end position="194"/>
    </location>
</feature>